<feature type="region of interest" description="Disordered" evidence="1">
    <location>
        <begin position="216"/>
        <end position="261"/>
    </location>
</feature>
<evidence type="ECO:0000256" key="1">
    <source>
        <dbReference type="SAM" id="MobiDB-lite"/>
    </source>
</evidence>
<feature type="region of interest" description="Disordered" evidence="1">
    <location>
        <begin position="1"/>
        <end position="62"/>
    </location>
</feature>
<dbReference type="OrthoDB" id="2944913at2759"/>
<reference evidence="2 3" key="1">
    <citation type="journal article" date="2020" name="ISME J.">
        <title>Uncovering the hidden diversity of litter-decomposition mechanisms in mushroom-forming fungi.</title>
        <authorList>
            <person name="Floudas D."/>
            <person name="Bentzer J."/>
            <person name="Ahren D."/>
            <person name="Johansson T."/>
            <person name="Persson P."/>
            <person name="Tunlid A."/>
        </authorList>
    </citation>
    <scope>NUCLEOTIDE SEQUENCE [LARGE SCALE GENOMIC DNA]</scope>
    <source>
        <strain evidence="2 3">CBS 661.87</strain>
    </source>
</reference>
<sequence>MYHSTIASSSHHALHNPWGPPHSNLSFPTSDLRSSPPPSQPNLAGHSRIPPHSAPSSCHPISSKYSTSVPAWKEIQTGVWSDGTDRVLSAAYPPVQEFLATARRRMSLPVSPSELIFAIAALEVFYSRNDPVHWMFWSDDKKHDTAGVVNRIALRSPQLIRSKVAWNGISEYLFILSGLHGPSSLPIDKEWYHTLNPSKAPLPPMNLRKRKIQRLEQTESLETPEEEEGSEAEEPRPKRSKTRPTRAVKPKAPVIPDAKLDSNDLAPAFTAILLPEEKDTLSKSVAALQGNVPSMANPLQAKPSRQKPASRQSSSTPDPSALPRAASHSPASDLLTPAPTSLHAAISHTRNRSTSQASSQTLVSASERRSLSVLSNTTAVEPHTVEGATAKVIKADQPASDSEEADGKDDEEESTGMVTRGRANKARGAVARGKASRPTKPRAKRRVAK</sequence>
<accession>A0A8H5M4H3</accession>
<protein>
    <submittedName>
        <fullName evidence="2">Uncharacterized protein</fullName>
    </submittedName>
</protein>
<dbReference type="EMBL" id="JAACJP010000013">
    <property type="protein sequence ID" value="KAF5380394.1"/>
    <property type="molecule type" value="Genomic_DNA"/>
</dbReference>
<dbReference type="AlphaFoldDB" id="A0A8H5M4H3"/>
<feature type="compositionally biased region" description="Polar residues" evidence="1">
    <location>
        <begin position="1"/>
        <end position="11"/>
    </location>
</feature>
<feature type="compositionally biased region" description="Acidic residues" evidence="1">
    <location>
        <begin position="222"/>
        <end position="232"/>
    </location>
</feature>
<evidence type="ECO:0000313" key="3">
    <source>
        <dbReference type="Proteomes" id="UP000565441"/>
    </source>
</evidence>
<feature type="compositionally biased region" description="Basic residues" evidence="1">
    <location>
        <begin position="238"/>
        <end position="249"/>
    </location>
</feature>
<feature type="compositionally biased region" description="Basic residues" evidence="1">
    <location>
        <begin position="434"/>
        <end position="449"/>
    </location>
</feature>
<comment type="caution">
    <text evidence="2">The sequence shown here is derived from an EMBL/GenBank/DDBJ whole genome shotgun (WGS) entry which is preliminary data.</text>
</comment>
<feature type="compositionally biased region" description="Polar residues" evidence="1">
    <location>
        <begin position="307"/>
        <end position="318"/>
    </location>
</feature>
<feature type="compositionally biased region" description="Polar residues" evidence="1">
    <location>
        <begin position="352"/>
        <end position="364"/>
    </location>
</feature>
<evidence type="ECO:0000313" key="2">
    <source>
        <dbReference type="EMBL" id="KAF5380394.1"/>
    </source>
</evidence>
<feature type="compositionally biased region" description="Acidic residues" evidence="1">
    <location>
        <begin position="401"/>
        <end position="414"/>
    </location>
</feature>
<keyword evidence="3" id="KW-1185">Reference proteome</keyword>
<feature type="compositionally biased region" description="Polar residues" evidence="1">
    <location>
        <begin position="23"/>
        <end position="33"/>
    </location>
</feature>
<feature type="region of interest" description="Disordered" evidence="1">
    <location>
        <begin position="294"/>
        <end position="449"/>
    </location>
</feature>
<name>A0A8H5M4H3_9AGAR</name>
<dbReference type="Proteomes" id="UP000565441">
    <property type="component" value="Unassembled WGS sequence"/>
</dbReference>
<organism evidence="2 3">
    <name type="scientific">Tricholomella constricta</name>
    <dbReference type="NCBI Taxonomy" id="117010"/>
    <lineage>
        <taxon>Eukaryota</taxon>
        <taxon>Fungi</taxon>
        <taxon>Dikarya</taxon>
        <taxon>Basidiomycota</taxon>
        <taxon>Agaricomycotina</taxon>
        <taxon>Agaricomycetes</taxon>
        <taxon>Agaricomycetidae</taxon>
        <taxon>Agaricales</taxon>
        <taxon>Tricholomatineae</taxon>
        <taxon>Lyophyllaceae</taxon>
        <taxon>Tricholomella</taxon>
    </lineage>
</organism>
<gene>
    <name evidence="2" type="ORF">D9615_004525</name>
</gene>
<proteinExistence type="predicted"/>